<dbReference type="EMBL" id="QUSY01000171">
    <property type="protein sequence ID" value="RHY31964.1"/>
    <property type="molecule type" value="Genomic_DNA"/>
</dbReference>
<dbReference type="VEuPathDB" id="FungiDB:H310_03497"/>
<dbReference type="AlphaFoldDB" id="A0A418B1Q8"/>
<proteinExistence type="predicted"/>
<dbReference type="InterPro" id="IPR029063">
    <property type="entry name" value="SAM-dependent_MTases_sf"/>
</dbReference>
<protein>
    <submittedName>
        <fullName evidence="1">Uncharacterized protein</fullName>
    </submittedName>
</protein>
<evidence type="ECO:0000313" key="2">
    <source>
        <dbReference type="Proteomes" id="UP000285060"/>
    </source>
</evidence>
<comment type="caution">
    <text evidence="1">The sequence shown here is derived from an EMBL/GenBank/DDBJ whole genome shotgun (WGS) entry which is preliminary data.</text>
</comment>
<organism evidence="1 2">
    <name type="scientific">Aphanomyces invadans</name>
    <dbReference type="NCBI Taxonomy" id="157072"/>
    <lineage>
        <taxon>Eukaryota</taxon>
        <taxon>Sar</taxon>
        <taxon>Stramenopiles</taxon>
        <taxon>Oomycota</taxon>
        <taxon>Saprolegniomycetes</taxon>
        <taxon>Saprolegniales</taxon>
        <taxon>Verrucalvaceae</taxon>
        <taxon>Aphanomyces</taxon>
    </lineage>
</organism>
<dbReference type="Proteomes" id="UP000285060">
    <property type="component" value="Unassembled WGS sequence"/>
</dbReference>
<sequence length="141" mass="15137">MDSLAALMAGGQVEPDGEYIQTITIGNGLEMKITVAPDDGQAPGTLFAYHVWNGATCLAEYFAANPTLVQGKSVVEFGAASHHVPGVEHCDLAFFDVVKARFPCSVVLAKTFNVQAVFNAAKTKQEFLYVITRLDTPADRT</sequence>
<reference evidence="1 2" key="1">
    <citation type="submission" date="2018-08" db="EMBL/GenBank/DDBJ databases">
        <title>Aphanomyces genome sequencing and annotation.</title>
        <authorList>
            <person name="Minardi D."/>
            <person name="Oidtmann B."/>
            <person name="Van Der Giezen M."/>
            <person name="Studholme D.J."/>
        </authorList>
    </citation>
    <scope>NUCLEOTIDE SEQUENCE [LARGE SCALE GENOMIC DNA]</scope>
    <source>
        <strain evidence="1 2">NJM0002</strain>
    </source>
</reference>
<evidence type="ECO:0000313" key="1">
    <source>
        <dbReference type="EMBL" id="RHY31964.1"/>
    </source>
</evidence>
<gene>
    <name evidence="1" type="ORF">DYB32_003005</name>
</gene>
<dbReference type="Gene3D" id="3.40.50.150">
    <property type="entry name" value="Vaccinia Virus protein VP39"/>
    <property type="match status" value="1"/>
</dbReference>
<name>A0A418B1Q8_9STRA</name>
<keyword evidence="2" id="KW-1185">Reference proteome</keyword>
<accession>A0A418B1Q8</accession>